<organism evidence="1 2">
    <name type="scientific">Mycetocola zhujimingii</name>
    <dbReference type="NCBI Taxonomy" id="2079792"/>
    <lineage>
        <taxon>Bacteria</taxon>
        <taxon>Bacillati</taxon>
        <taxon>Actinomycetota</taxon>
        <taxon>Actinomycetes</taxon>
        <taxon>Micrococcales</taxon>
        <taxon>Microbacteriaceae</taxon>
        <taxon>Mycetocola</taxon>
    </lineage>
</organism>
<dbReference type="RefSeq" id="WP_108389864.1">
    <property type="nucleotide sequence ID" value="NZ_CP026949.1"/>
</dbReference>
<proteinExistence type="predicted"/>
<evidence type="ECO:0000313" key="1">
    <source>
        <dbReference type="EMBL" id="PWC06828.1"/>
    </source>
</evidence>
<dbReference type="AlphaFoldDB" id="A0A2U1TD66"/>
<sequence length="119" mass="12749">MRGKLVFVAGIATGYVLGSRAGRERYNQIKKNWLKVWNTDVVQDKVEVVQGFAKARLSEVPGAVFAGVKKVSTAVGGEGTPGQKLDRTIAKTKDAVDDVAERVLPHDEPSNPSTGTPSK</sequence>
<protein>
    <recommendedName>
        <fullName evidence="3">YtxH domain-containing protein</fullName>
    </recommendedName>
</protein>
<accession>A0A2U1TD66</accession>
<dbReference type="Proteomes" id="UP000244962">
    <property type="component" value="Unassembled WGS sequence"/>
</dbReference>
<name>A0A2U1TD66_9MICO</name>
<keyword evidence="2" id="KW-1185">Reference proteome</keyword>
<dbReference type="EMBL" id="QEFB01000009">
    <property type="protein sequence ID" value="PWC06828.1"/>
    <property type="molecule type" value="Genomic_DNA"/>
</dbReference>
<reference evidence="2" key="1">
    <citation type="submission" date="2018-04" db="EMBL/GenBank/DDBJ databases">
        <authorList>
            <person name="Liu S."/>
            <person name="Wang Z."/>
            <person name="Li J."/>
        </authorList>
    </citation>
    <scope>NUCLEOTIDE SEQUENCE [LARGE SCALE GENOMIC DNA]</scope>
    <source>
        <strain evidence="2">622</strain>
    </source>
</reference>
<evidence type="ECO:0000313" key="2">
    <source>
        <dbReference type="Proteomes" id="UP000244962"/>
    </source>
</evidence>
<evidence type="ECO:0008006" key="3">
    <source>
        <dbReference type="Google" id="ProtNLM"/>
    </source>
</evidence>
<gene>
    <name evidence="1" type="ORF">DF223_09405</name>
</gene>
<comment type="caution">
    <text evidence="1">The sequence shown here is derived from an EMBL/GenBank/DDBJ whole genome shotgun (WGS) entry which is preliminary data.</text>
</comment>
<dbReference type="KEGG" id="myl:C3E77_00535"/>
<dbReference type="OrthoDB" id="5125216at2"/>